<gene>
    <name evidence="3" type="ORF">M0813_22459</name>
</gene>
<dbReference type="Proteomes" id="UP001150062">
    <property type="component" value="Unassembled WGS sequence"/>
</dbReference>
<reference evidence="3" key="1">
    <citation type="submission" date="2022-08" db="EMBL/GenBank/DDBJ databases">
        <title>Novel sulfate-reducing endosymbionts in the free-living metamonad Anaeramoeba.</title>
        <authorList>
            <person name="Jerlstrom-Hultqvist J."/>
            <person name="Cepicka I."/>
            <person name="Gallot-Lavallee L."/>
            <person name="Salas-Leiva D."/>
            <person name="Curtis B.A."/>
            <person name="Zahonova K."/>
            <person name="Pipaliya S."/>
            <person name="Dacks J."/>
            <person name="Roger A.J."/>
        </authorList>
    </citation>
    <scope>NUCLEOTIDE SEQUENCE</scope>
    <source>
        <strain evidence="3">Schooner1</strain>
    </source>
</reference>
<protein>
    <submittedName>
        <fullName evidence="3">Uncharacterized protein</fullName>
    </submittedName>
</protein>
<comment type="caution">
    <text evidence="3">The sequence shown here is derived from an EMBL/GenBank/DDBJ whole genome shotgun (WGS) entry which is preliminary data.</text>
</comment>
<feature type="compositionally biased region" description="Polar residues" evidence="1">
    <location>
        <begin position="110"/>
        <end position="123"/>
    </location>
</feature>
<feature type="compositionally biased region" description="Acidic residues" evidence="1">
    <location>
        <begin position="200"/>
        <end position="226"/>
    </location>
</feature>
<proteinExistence type="predicted"/>
<feature type="region of interest" description="Disordered" evidence="1">
    <location>
        <begin position="42"/>
        <end position="275"/>
    </location>
</feature>
<feature type="compositionally biased region" description="Acidic residues" evidence="1">
    <location>
        <begin position="71"/>
        <end position="84"/>
    </location>
</feature>
<accession>A0ABQ8YCL7</accession>
<keyword evidence="4" id="KW-1185">Reference proteome</keyword>
<evidence type="ECO:0000313" key="3">
    <source>
        <dbReference type="EMBL" id="KAJ6242325.1"/>
    </source>
</evidence>
<feature type="compositionally biased region" description="Acidic residues" evidence="1">
    <location>
        <begin position="247"/>
        <end position="271"/>
    </location>
</feature>
<feature type="compositionally biased region" description="Acidic residues" evidence="1">
    <location>
        <begin position="45"/>
        <end position="56"/>
    </location>
</feature>
<organism evidence="3 4">
    <name type="scientific">Anaeramoeba flamelloides</name>
    <dbReference type="NCBI Taxonomy" id="1746091"/>
    <lineage>
        <taxon>Eukaryota</taxon>
        <taxon>Metamonada</taxon>
        <taxon>Anaeramoebidae</taxon>
        <taxon>Anaeramoeba</taxon>
    </lineage>
</organism>
<dbReference type="EMBL" id="JAOAOG010000175">
    <property type="protein sequence ID" value="KAJ6242325.1"/>
    <property type="molecule type" value="Genomic_DNA"/>
</dbReference>
<feature type="compositionally biased region" description="Basic and acidic residues" evidence="1">
    <location>
        <begin position="138"/>
        <end position="165"/>
    </location>
</feature>
<name>A0ABQ8YCL7_9EUKA</name>
<evidence type="ECO:0000256" key="1">
    <source>
        <dbReference type="SAM" id="MobiDB-lite"/>
    </source>
</evidence>
<sequence>MSKNLDTDSSIGNEALGSNIFINLGNLNLRFDELLSEGIQTDKTSDEEQLDDEFNEENNQSLEGLINVNLELEEDDRESSSEEDLNNKGDNFITNLKSRSKNNSSNKGSLQTNELMIQNSNKTKTNKETIKYNAGFKFQEREEKPKSNRFDFKSGKNEQIKDKKKYELKKRQPNKTEIPKVKEQEQGMLSQSKKGIEPETVSENENEYDSDYENIIESGSESEIEIDQNLMGIIERKKDGNGSGNENENENEIDSDYENIIESESESESETDQNIKEEMEKNYSENLPNDQQSEDKLIMSNVTTDDEQEINQTEISDNEITKTTNQKNNSNTKHFFNIPFNFKYIIYFLLLLLICFLILFIITTIEKNSFEQI</sequence>
<keyword evidence="2" id="KW-0472">Membrane</keyword>
<evidence type="ECO:0000313" key="4">
    <source>
        <dbReference type="Proteomes" id="UP001150062"/>
    </source>
</evidence>
<feature type="transmembrane region" description="Helical" evidence="2">
    <location>
        <begin position="344"/>
        <end position="365"/>
    </location>
</feature>
<keyword evidence="2" id="KW-0812">Transmembrane</keyword>
<keyword evidence="2" id="KW-1133">Transmembrane helix</keyword>
<evidence type="ECO:0000256" key="2">
    <source>
        <dbReference type="SAM" id="Phobius"/>
    </source>
</evidence>